<feature type="transmembrane region" description="Helical" evidence="1">
    <location>
        <begin position="48"/>
        <end position="68"/>
    </location>
</feature>
<accession>A0A8W7P836</accession>
<sequence>MVTGLVGSNVFSTTPPTYLPPDAIRRWPQRIVFRHNFRVDRTLNQEMIAGYRLIVGPLLPLAVVLLLLTYRSVLELSMGPPPPAAPPPPPFIPPPFGREVGTLGCMSDPIAGCMIPSRGLSIVSFTCRPDSLIRFTTSLWLMPVMSIELTAMIRSPIFSSPHRSAGLPGIRSPIDDPRN</sequence>
<dbReference type="AlphaFoldDB" id="A0A8W7P836"/>
<proteinExistence type="predicted"/>
<dbReference type="Proteomes" id="UP000075882">
    <property type="component" value="Unassembled WGS sequence"/>
</dbReference>
<protein>
    <submittedName>
        <fullName evidence="2">Uncharacterized protein</fullName>
    </submittedName>
</protein>
<name>A0A8W7P836_ANOCL</name>
<organism evidence="2">
    <name type="scientific">Anopheles coluzzii</name>
    <name type="common">African malaria mosquito</name>
    <dbReference type="NCBI Taxonomy" id="1518534"/>
    <lineage>
        <taxon>Eukaryota</taxon>
        <taxon>Metazoa</taxon>
        <taxon>Ecdysozoa</taxon>
        <taxon>Arthropoda</taxon>
        <taxon>Hexapoda</taxon>
        <taxon>Insecta</taxon>
        <taxon>Pterygota</taxon>
        <taxon>Neoptera</taxon>
        <taxon>Endopterygota</taxon>
        <taxon>Diptera</taxon>
        <taxon>Nematocera</taxon>
        <taxon>Culicoidea</taxon>
        <taxon>Culicidae</taxon>
        <taxon>Anophelinae</taxon>
        <taxon>Anopheles</taxon>
    </lineage>
</organism>
<dbReference type="EnsemblMetazoa" id="ACOM027520-RA">
    <property type="protein sequence ID" value="ACOM027520-PA.1"/>
    <property type="gene ID" value="ACOM027520"/>
</dbReference>
<keyword evidence="1" id="KW-0472">Membrane</keyword>
<keyword evidence="1" id="KW-1133">Transmembrane helix</keyword>
<keyword evidence="1" id="KW-0812">Transmembrane</keyword>
<evidence type="ECO:0000256" key="1">
    <source>
        <dbReference type="SAM" id="Phobius"/>
    </source>
</evidence>
<reference evidence="2" key="1">
    <citation type="submission" date="2022-08" db="UniProtKB">
        <authorList>
            <consortium name="EnsemblMetazoa"/>
        </authorList>
    </citation>
    <scope>IDENTIFICATION</scope>
</reference>
<evidence type="ECO:0000313" key="2">
    <source>
        <dbReference type="EnsemblMetazoa" id="ACOM027520-PA.1"/>
    </source>
</evidence>